<proteinExistence type="predicted"/>
<dbReference type="Proteomes" id="UP001501490">
    <property type="component" value="Unassembled WGS sequence"/>
</dbReference>
<name>A0ABP6ZYJ6_9ACTN</name>
<protein>
    <submittedName>
        <fullName evidence="1">Uncharacterized protein</fullName>
    </submittedName>
</protein>
<dbReference type="EMBL" id="BAABAB010000016">
    <property type="protein sequence ID" value="GAA3620811.1"/>
    <property type="molecule type" value="Genomic_DNA"/>
</dbReference>
<reference evidence="2" key="1">
    <citation type="journal article" date="2019" name="Int. J. Syst. Evol. Microbiol.">
        <title>The Global Catalogue of Microorganisms (GCM) 10K type strain sequencing project: providing services to taxonomists for standard genome sequencing and annotation.</title>
        <authorList>
            <consortium name="The Broad Institute Genomics Platform"/>
            <consortium name="The Broad Institute Genome Sequencing Center for Infectious Disease"/>
            <person name="Wu L."/>
            <person name="Ma J."/>
        </authorList>
    </citation>
    <scope>NUCLEOTIDE SEQUENCE [LARGE SCALE GENOMIC DNA]</scope>
    <source>
        <strain evidence="2">JCM 16929</strain>
    </source>
</reference>
<organism evidence="1 2">
    <name type="scientific">Microlunatus ginsengisoli</name>
    <dbReference type="NCBI Taxonomy" id="363863"/>
    <lineage>
        <taxon>Bacteria</taxon>
        <taxon>Bacillati</taxon>
        <taxon>Actinomycetota</taxon>
        <taxon>Actinomycetes</taxon>
        <taxon>Propionibacteriales</taxon>
        <taxon>Propionibacteriaceae</taxon>
        <taxon>Microlunatus</taxon>
    </lineage>
</organism>
<evidence type="ECO:0000313" key="1">
    <source>
        <dbReference type="EMBL" id="GAA3620811.1"/>
    </source>
</evidence>
<accession>A0ABP6ZYJ6</accession>
<sequence>MDGLIQLICAMSRRSQLLRERRHTRMSRRRLGFKLLEGNANRVVIGHIHQYASQVATTQPHPTQRVSHVHGT</sequence>
<evidence type="ECO:0000313" key="2">
    <source>
        <dbReference type="Proteomes" id="UP001501490"/>
    </source>
</evidence>
<gene>
    <name evidence="1" type="ORF">GCM10022236_23790</name>
</gene>
<comment type="caution">
    <text evidence="1">The sequence shown here is derived from an EMBL/GenBank/DDBJ whole genome shotgun (WGS) entry which is preliminary data.</text>
</comment>
<keyword evidence="2" id="KW-1185">Reference proteome</keyword>